<proteinExistence type="predicted"/>
<organism evidence="1 2">
    <name type="scientific">Cytobacillus firmus DS1</name>
    <dbReference type="NCBI Taxonomy" id="1307436"/>
    <lineage>
        <taxon>Bacteria</taxon>
        <taxon>Bacillati</taxon>
        <taxon>Bacillota</taxon>
        <taxon>Bacilli</taxon>
        <taxon>Bacillales</taxon>
        <taxon>Bacillaceae</taxon>
        <taxon>Cytobacillus</taxon>
    </lineage>
</organism>
<reference evidence="1 2" key="2">
    <citation type="journal article" date="2016" name="Sci. Rep.">
        <title>A novel serine protease, Sep1, from Bacillus firmus DS-1 has nematicidal activity and degrades multiple intestinal-associated nematode proteins.</title>
        <authorList>
            <person name="Geng C."/>
            <person name="Nie X."/>
            <person name="Tang Z."/>
            <person name="Zhang Y."/>
            <person name="Lin J."/>
            <person name="Sun M."/>
            <person name="Peng D."/>
        </authorList>
    </citation>
    <scope>NUCLEOTIDE SEQUENCE [LARGE SCALE GENOMIC DNA]</scope>
    <source>
        <strain evidence="1 2">DS1</strain>
    </source>
</reference>
<dbReference type="AlphaFoldDB" id="W7L174"/>
<gene>
    <name evidence="1" type="ORF">PBF_21923</name>
</gene>
<dbReference type="RefSeq" id="WP_200870081.1">
    <property type="nucleotide sequence ID" value="NZ_APVL01000027.1"/>
</dbReference>
<evidence type="ECO:0000313" key="1">
    <source>
        <dbReference type="EMBL" id="EWG08867.1"/>
    </source>
</evidence>
<dbReference type="EMBL" id="APVL01000027">
    <property type="protein sequence ID" value="EWG08867.1"/>
    <property type="molecule type" value="Genomic_DNA"/>
</dbReference>
<dbReference type="Proteomes" id="UP000019270">
    <property type="component" value="Unassembled WGS sequence"/>
</dbReference>
<accession>W7L174</accession>
<comment type="caution">
    <text evidence="1">The sequence shown here is derived from an EMBL/GenBank/DDBJ whole genome shotgun (WGS) entry which is preliminary data.</text>
</comment>
<evidence type="ECO:0000313" key="2">
    <source>
        <dbReference type="Proteomes" id="UP000019270"/>
    </source>
</evidence>
<protein>
    <submittedName>
        <fullName evidence="1">Uncharacterized protein</fullName>
    </submittedName>
</protein>
<dbReference type="PATRIC" id="fig|1307436.3.peg.4677"/>
<sequence>MLFSVDFTVECDGGFSTVHTALIHAMSVSECKSVAEDILEERPELTDQKIHIFIEH</sequence>
<reference evidence="2" key="1">
    <citation type="submission" date="2013-03" db="EMBL/GenBank/DDBJ databases">
        <title>Draft genome sequence of Bacillus firmus DS1.</title>
        <authorList>
            <person name="Peng D."/>
            <person name="Zhu L."/>
            <person name="Sun M."/>
        </authorList>
    </citation>
    <scope>NUCLEOTIDE SEQUENCE [LARGE SCALE GENOMIC DNA]</scope>
    <source>
        <strain evidence="2">DS1</strain>
    </source>
</reference>
<name>W7L174_CYTFI</name>